<reference evidence="1" key="1">
    <citation type="journal article" date="2020" name="Stud. Mycol.">
        <title>101 Dothideomycetes genomes: a test case for predicting lifestyles and emergence of pathogens.</title>
        <authorList>
            <person name="Haridas S."/>
            <person name="Albert R."/>
            <person name="Binder M."/>
            <person name="Bloem J."/>
            <person name="Labutti K."/>
            <person name="Salamov A."/>
            <person name="Andreopoulos B."/>
            <person name="Baker S."/>
            <person name="Barry K."/>
            <person name="Bills G."/>
            <person name="Bluhm B."/>
            <person name="Cannon C."/>
            <person name="Castanera R."/>
            <person name="Culley D."/>
            <person name="Daum C."/>
            <person name="Ezra D."/>
            <person name="Gonzalez J."/>
            <person name="Henrissat B."/>
            <person name="Kuo A."/>
            <person name="Liang C."/>
            <person name="Lipzen A."/>
            <person name="Lutzoni F."/>
            <person name="Magnuson J."/>
            <person name="Mondo S."/>
            <person name="Nolan M."/>
            <person name="Ohm R."/>
            <person name="Pangilinan J."/>
            <person name="Park H.-J."/>
            <person name="Ramirez L."/>
            <person name="Alfaro M."/>
            <person name="Sun H."/>
            <person name="Tritt A."/>
            <person name="Yoshinaga Y."/>
            <person name="Zwiers L.-H."/>
            <person name="Turgeon B."/>
            <person name="Goodwin S."/>
            <person name="Spatafora J."/>
            <person name="Crous P."/>
            <person name="Grigoriev I."/>
        </authorList>
    </citation>
    <scope>NUCLEOTIDE SEQUENCE</scope>
    <source>
        <strain evidence="1">CBS 113818</strain>
    </source>
</reference>
<evidence type="ECO:0000313" key="1">
    <source>
        <dbReference type="EMBL" id="KAF2833133.1"/>
    </source>
</evidence>
<dbReference type="AlphaFoldDB" id="A0A6A7AJ40"/>
<evidence type="ECO:0000313" key="2">
    <source>
        <dbReference type="Proteomes" id="UP000799424"/>
    </source>
</evidence>
<organism evidence="1 2">
    <name type="scientific">Ophiobolus disseminans</name>
    <dbReference type="NCBI Taxonomy" id="1469910"/>
    <lineage>
        <taxon>Eukaryota</taxon>
        <taxon>Fungi</taxon>
        <taxon>Dikarya</taxon>
        <taxon>Ascomycota</taxon>
        <taxon>Pezizomycotina</taxon>
        <taxon>Dothideomycetes</taxon>
        <taxon>Pleosporomycetidae</taxon>
        <taxon>Pleosporales</taxon>
        <taxon>Pleosporineae</taxon>
        <taxon>Phaeosphaeriaceae</taxon>
        <taxon>Ophiobolus</taxon>
    </lineage>
</organism>
<gene>
    <name evidence="1" type="ORF">CC86DRAFT_376360</name>
</gene>
<sequence>MTSNATYSIEYDSDKVSIIVMQVRLLACALPAVDWKYMSPKRIQHCSFCTPSLDACPEAETSVRGLPSHISRKRKEYVEVSITAQMRGGIEPMKLRARNIVTSHLRVKMQVSRLRKCLFPRGKERLEPLNTV</sequence>
<dbReference type="Proteomes" id="UP000799424">
    <property type="component" value="Unassembled WGS sequence"/>
</dbReference>
<keyword evidence="2" id="KW-1185">Reference proteome</keyword>
<protein>
    <submittedName>
        <fullName evidence="1">Uncharacterized protein</fullName>
    </submittedName>
</protein>
<accession>A0A6A7AJ40</accession>
<proteinExistence type="predicted"/>
<dbReference type="EMBL" id="MU006216">
    <property type="protein sequence ID" value="KAF2833133.1"/>
    <property type="molecule type" value="Genomic_DNA"/>
</dbReference>
<name>A0A6A7AJ40_9PLEO</name>